<dbReference type="HAMAP" id="MF_00101">
    <property type="entry name" value="AcpS"/>
    <property type="match status" value="1"/>
</dbReference>
<evidence type="ECO:0000256" key="1">
    <source>
        <dbReference type="ARBA" id="ARBA00022516"/>
    </source>
</evidence>
<keyword evidence="11" id="KW-1185">Reference proteome</keyword>
<keyword evidence="2 8" id="KW-0808">Transferase</keyword>
<dbReference type="GO" id="GO:0006633">
    <property type="term" value="P:fatty acid biosynthetic process"/>
    <property type="evidence" value="ECO:0007669"/>
    <property type="project" value="UniProtKB-UniRule"/>
</dbReference>
<proteinExistence type="inferred from homology"/>
<evidence type="ECO:0000256" key="4">
    <source>
        <dbReference type="ARBA" id="ARBA00022832"/>
    </source>
</evidence>
<reference evidence="10" key="1">
    <citation type="submission" date="2018-12" db="EMBL/GenBank/DDBJ databases">
        <authorList>
            <person name="Will S."/>
            <person name="Neumann-Schaal M."/>
            <person name="Henke P."/>
        </authorList>
    </citation>
    <scope>NUCLEOTIDE SEQUENCE</scope>
    <source>
        <strain evidence="10">PCC 7102</strain>
    </source>
</reference>
<evidence type="ECO:0000259" key="9">
    <source>
        <dbReference type="Pfam" id="PF01648"/>
    </source>
</evidence>
<feature type="domain" description="4'-phosphopantetheinyl transferase" evidence="9">
    <location>
        <begin position="4"/>
        <end position="124"/>
    </location>
</feature>
<name>A0A433VGM7_9CYAN</name>
<feature type="binding site" evidence="8">
    <location>
        <position position="8"/>
    </location>
    <ligand>
        <name>Mg(2+)</name>
        <dbReference type="ChEBI" id="CHEBI:18420"/>
    </ligand>
</feature>
<evidence type="ECO:0000256" key="7">
    <source>
        <dbReference type="ARBA" id="ARBA00023160"/>
    </source>
</evidence>
<comment type="function">
    <text evidence="8">Transfers the 4'-phosphopantetheine moiety from coenzyme A to a Ser of acyl-carrier-protein.</text>
</comment>
<dbReference type="InterPro" id="IPR037143">
    <property type="entry name" value="4-PPantetheinyl_Trfase_dom_sf"/>
</dbReference>
<keyword evidence="7 8" id="KW-0275">Fatty acid biosynthesis</keyword>
<comment type="caution">
    <text evidence="10">The sequence shown here is derived from an EMBL/GenBank/DDBJ whole genome shotgun (WGS) entry which is preliminary data.</text>
</comment>
<dbReference type="NCBIfam" id="TIGR00516">
    <property type="entry name" value="acpS"/>
    <property type="match status" value="1"/>
</dbReference>
<dbReference type="SUPFAM" id="SSF56214">
    <property type="entry name" value="4'-phosphopantetheinyl transferase"/>
    <property type="match status" value="1"/>
</dbReference>
<dbReference type="NCBIfam" id="TIGR00556">
    <property type="entry name" value="pantethn_trn"/>
    <property type="match status" value="1"/>
</dbReference>
<evidence type="ECO:0000313" key="10">
    <source>
        <dbReference type="EMBL" id="RUT05248.1"/>
    </source>
</evidence>
<evidence type="ECO:0000256" key="8">
    <source>
        <dbReference type="HAMAP-Rule" id="MF_00101"/>
    </source>
</evidence>
<dbReference type="Pfam" id="PF01648">
    <property type="entry name" value="ACPS"/>
    <property type="match status" value="1"/>
</dbReference>
<sequence length="133" mass="14578">MNIRVGTDIVYIPRIQVLITRFGNRFLQRVYTPNEQQHCGVSNELTRMAINKLAGRWAAKEAVVKALGTGWRGIGYTDVEICRHSSGVPFVVFHNKAEAIVTASGELDNNCQLSLSHDGDYATATAIFVAPGT</sequence>
<comment type="similarity">
    <text evidence="8">Belongs to the P-Pant transferase superfamily. AcpS family.</text>
</comment>
<protein>
    <recommendedName>
        <fullName evidence="8">Holo-[acyl-carrier-protein] synthase</fullName>
        <shortName evidence="8">Holo-ACP synthase</shortName>
        <ecNumber evidence="8">2.7.8.7</ecNumber>
    </recommendedName>
    <alternativeName>
        <fullName evidence="8">4'-phosphopantetheinyl transferase AcpS</fullName>
    </alternativeName>
</protein>
<comment type="catalytic activity">
    <reaction evidence="8">
        <text>apo-[ACP] + CoA = holo-[ACP] + adenosine 3',5'-bisphosphate + H(+)</text>
        <dbReference type="Rhea" id="RHEA:12068"/>
        <dbReference type="Rhea" id="RHEA-COMP:9685"/>
        <dbReference type="Rhea" id="RHEA-COMP:9690"/>
        <dbReference type="ChEBI" id="CHEBI:15378"/>
        <dbReference type="ChEBI" id="CHEBI:29999"/>
        <dbReference type="ChEBI" id="CHEBI:57287"/>
        <dbReference type="ChEBI" id="CHEBI:58343"/>
        <dbReference type="ChEBI" id="CHEBI:64479"/>
        <dbReference type="EC" id="2.7.8.7"/>
    </reaction>
</comment>
<gene>
    <name evidence="8 10" type="primary">acpS</name>
    <name evidence="10" type="ORF">DSM106972_040690</name>
</gene>
<evidence type="ECO:0000256" key="6">
    <source>
        <dbReference type="ARBA" id="ARBA00023098"/>
    </source>
</evidence>
<dbReference type="Gene3D" id="3.90.470.20">
    <property type="entry name" value="4'-phosphopantetheinyl transferase domain"/>
    <property type="match status" value="1"/>
</dbReference>
<comment type="cofactor">
    <cofactor evidence="8">
        <name>Mg(2+)</name>
        <dbReference type="ChEBI" id="CHEBI:18420"/>
    </cofactor>
</comment>
<comment type="subcellular location">
    <subcellularLocation>
        <location evidence="8">Cytoplasm</location>
    </subcellularLocation>
</comment>
<accession>A0A433VGM7</accession>
<dbReference type="EMBL" id="RSCL01000009">
    <property type="protein sequence ID" value="RUT05248.1"/>
    <property type="molecule type" value="Genomic_DNA"/>
</dbReference>
<keyword evidence="3 8" id="KW-0479">Metal-binding</keyword>
<dbReference type="GO" id="GO:0008897">
    <property type="term" value="F:holo-[acyl-carrier-protein] synthase activity"/>
    <property type="evidence" value="ECO:0007669"/>
    <property type="project" value="UniProtKB-UniRule"/>
</dbReference>
<keyword evidence="8" id="KW-0963">Cytoplasm</keyword>
<dbReference type="InterPro" id="IPR008278">
    <property type="entry name" value="4-PPantetheinyl_Trfase_dom"/>
</dbReference>
<organism evidence="10 11">
    <name type="scientific">Dulcicalothrix desertica PCC 7102</name>
    <dbReference type="NCBI Taxonomy" id="232991"/>
    <lineage>
        <taxon>Bacteria</taxon>
        <taxon>Bacillati</taxon>
        <taxon>Cyanobacteriota</taxon>
        <taxon>Cyanophyceae</taxon>
        <taxon>Nostocales</taxon>
        <taxon>Calotrichaceae</taxon>
        <taxon>Dulcicalothrix</taxon>
    </lineage>
</organism>
<dbReference type="RefSeq" id="WP_127082481.1">
    <property type="nucleotide sequence ID" value="NZ_RSCL01000009.1"/>
</dbReference>
<keyword evidence="4 8" id="KW-0276">Fatty acid metabolism</keyword>
<dbReference type="Proteomes" id="UP000271624">
    <property type="component" value="Unassembled WGS sequence"/>
</dbReference>
<dbReference type="InterPro" id="IPR002582">
    <property type="entry name" value="ACPS"/>
</dbReference>
<dbReference type="AlphaFoldDB" id="A0A433VGM7"/>
<dbReference type="GO" id="GO:0005737">
    <property type="term" value="C:cytoplasm"/>
    <property type="evidence" value="ECO:0007669"/>
    <property type="project" value="UniProtKB-SubCell"/>
</dbReference>
<keyword evidence="1 8" id="KW-0444">Lipid biosynthesis</keyword>
<dbReference type="GO" id="GO:0000287">
    <property type="term" value="F:magnesium ion binding"/>
    <property type="evidence" value="ECO:0007669"/>
    <property type="project" value="UniProtKB-UniRule"/>
</dbReference>
<keyword evidence="6 8" id="KW-0443">Lipid metabolism</keyword>
<reference evidence="10" key="2">
    <citation type="journal article" date="2019" name="Genome Biol. Evol.">
        <title>Day and night: Metabolic profiles and evolutionary relationships of six axenic non-marine cyanobacteria.</title>
        <authorList>
            <person name="Will S.E."/>
            <person name="Henke P."/>
            <person name="Boedeker C."/>
            <person name="Huang S."/>
            <person name="Brinkmann H."/>
            <person name="Rohde M."/>
            <person name="Jarek M."/>
            <person name="Friedl T."/>
            <person name="Seufert S."/>
            <person name="Schumacher M."/>
            <person name="Overmann J."/>
            <person name="Neumann-Schaal M."/>
            <person name="Petersen J."/>
        </authorList>
    </citation>
    <scope>NUCLEOTIDE SEQUENCE [LARGE SCALE GENOMIC DNA]</scope>
    <source>
        <strain evidence="10">PCC 7102</strain>
    </source>
</reference>
<dbReference type="EC" id="2.7.8.7" evidence="8"/>
<feature type="binding site" evidence="8">
    <location>
        <position position="61"/>
    </location>
    <ligand>
        <name>Mg(2+)</name>
        <dbReference type="ChEBI" id="CHEBI:18420"/>
    </ligand>
</feature>
<evidence type="ECO:0000313" key="11">
    <source>
        <dbReference type="Proteomes" id="UP000271624"/>
    </source>
</evidence>
<dbReference type="InterPro" id="IPR004568">
    <property type="entry name" value="Ppantetheine-prot_Trfase_dom"/>
</dbReference>
<evidence type="ECO:0000256" key="2">
    <source>
        <dbReference type="ARBA" id="ARBA00022679"/>
    </source>
</evidence>
<evidence type="ECO:0000256" key="3">
    <source>
        <dbReference type="ARBA" id="ARBA00022723"/>
    </source>
</evidence>
<dbReference type="OrthoDB" id="517356at2"/>
<keyword evidence="5 8" id="KW-0460">Magnesium</keyword>
<evidence type="ECO:0000256" key="5">
    <source>
        <dbReference type="ARBA" id="ARBA00022842"/>
    </source>
</evidence>